<dbReference type="Gene3D" id="1.25.40.10">
    <property type="entry name" value="Tetratricopeptide repeat domain"/>
    <property type="match status" value="2"/>
</dbReference>
<dbReference type="SMART" id="SM00028">
    <property type="entry name" value="TPR"/>
    <property type="match status" value="3"/>
</dbReference>
<dbReference type="NCBIfam" id="NF047558">
    <property type="entry name" value="TPR_END_plus"/>
    <property type="match status" value="1"/>
</dbReference>
<evidence type="ECO:0000256" key="4">
    <source>
        <dbReference type="ARBA" id="ARBA00022840"/>
    </source>
</evidence>
<evidence type="ECO:0000313" key="9">
    <source>
        <dbReference type="Proteomes" id="UP000676565"/>
    </source>
</evidence>
<name>A0ABS5BQC1_9BACT</name>
<dbReference type="Proteomes" id="UP000676565">
    <property type="component" value="Unassembled WGS sequence"/>
</dbReference>
<dbReference type="PANTHER" id="PTHR43289:SF34">
    <property type="entry name" value="SERINE_THREONINE-PROTEIN KINASE YBDM-RELATED"/>
    <property type="match status" value="1"/>
</dbReference>
<dbReference type="PROSITE" id="PS50011">
    <property type="entry name" value="PROTEIN_KINASE_DOM"/>
    <property type="match status" value="1"/>
</dbReference>
<dbReference type="CDD" id="cd14014">
    <property type="entry name" value="STKc_PknB_like"/>
    <property type="match status" value="1"/>
</dbReference>
<dbReference type="InterPro" id="IPR011990">
    <property type="entry name" value="TPR-like_helical_dom_sf"/>
</dbReference>
<feature type="domain" description="Protein kinase" evidence="7">
    <location>
        <begin position="102"/>
        <end position="416"/>
    </location>
</feature>
<evidence type="ECO:0000256" key="2">
    <source>
        <dbReference type="ARBA" id="ARBA00022741"/>
    </source>
</evidence>
<comment type="caution">
    <text evidence="8">The sequence shown here is derived from an EMBL/GenBank/DDBJ whole genome shotgun (WGS) entry which is preliminary data.</text>
</comment>
<gene>
    <name evidence="8" type="ORF">J8F10_11585</name>
</gene>
<evidence type="ECO:0000256" key="1">
    <source>
        <dbReference type="ARBA" id="ARBA00022679"/>
    </source>
</evidence>
<feature type="binding site" evidence="5">
    <location>
        <position position="132"/>
    </location>
    <ligand>
        <name>ATP</name>
        <dbReference type="ChEBI" id="CHEBI:30616"/>
    </ligand>
</feature>
<feature type="region of interest" description="Disordered" evidence="6">
    <location>
        <begin position="1"/>
        <end position="34"/>
    </location>
</feature>
<dbReference type="PROSITE" id="PS00107">
    <property type="entry name" value="PROTEIN_KINASE_ATP"/>
    <property type="match status" value="1"/>
</dbReference>
<dbReference type="SMART" id="SM00220">
    <property type="entry name" value="S_TKc"/>
    <property type="match status" value="1"/>
</dbReference>
<dbReference type="Gene3D" id="1.10.510.10">
    <property type="entry name" value="Transferase(Phosphotransferase) domain 1"/>
    <property type="match status" value="2"/>
</dbReference>
<dbReference type="InterPro" id="IPR008271">
    <property type="entry name" value="Ser/Thr_kinase_AS"/>
</dbReference>
<dbReference type="InterPro" id="IPR017441">
    <property type="entry name" value="Protein_kinase_ATP_BS"/>
</dbReference>
<dbReference type="RefSeq" id="WP_210653978.1">
    <property type="nucleotide sequence ID" value="NZ_JAGKQQ010000001.1"/>
</dbReference>
<dbReference type="InterPro" id="IPR011009">
    <property type="entry name" value="Kinase-like_dom_sf"/>
</dbReference>
<feature type="compositionally biased region" description="Low complexity" evidence="6">
    <location>
        <begin position="190"/>
        <end position="216"/>
    </location>
</feature>
<proteinExistence type="predicted"/>
<evidence type="ECO:0000256" key="6">
    <source>
        <dbReference type="SAM" id="MobiDB-lite"/>
    </source>
</evidence>
<dbReference type="Pfam" id="PF00069">
    <property type="entry name" value="Pkinase"/>
    <property type="match status" value="1"/>
</dbReference>
<dbReference type="Pfam" id="PF14559">
    <property type="entry name" value="TPR_19"/>
    <property type="match status" value="1"/>
</dbReference>
<dbReference type="InterPro" id="IPR019734">
    <property type="entry name" value="TPR_rpt"/>
</dbReference>
<dbReference type="PANTHER" id="PTHR43289">
    <property type="entry name" value="MITOGEN-ACTIVATED PROTEIN KINASE KINASE KINASE 20-RELATED"/>
    <property type="match status" value="1"/>
</dbReference>
<feature type="region of interest" description="Disordered" evidence="6">
    <location>
        <begin position="188"/>
        <end position="232"/>
    </location>
</feature>
<dbReference type="EMBL" id="JAGKQQ010000001">
    <property type="protein sequence ID" value="MBP3955927.1"/>
    <property type="molecule type" value="Genomic_DNA"/>
</dbReference>
<dbReference type="SUPFAM" id="SSF48452">
    <property type="entry name" value="TPR-like"/>
    <property type="match status" value="2"/>
</dbReference>
<organism evidence="8 9">
    <name type="scientific">Gemmata palustris</name>
    <dbReference type="NCBI Taxonomy" id="2822762"/>
    <lineage>
        <taxon>Bacteria</taxon>
        <taxon>Pseudomonadati</taxon>
        <taxon>Planctomycetota</taxon>
        <taxon>Planctomycetia</taxon>
        <taxon>Gemmatales</taxon>
        <taxon>Gemmataceae</taxon>
        <taxon>Gemmata</taxon>
    </lineage>
</organism>
<evidence type="ECO:0000259" key="7">
    <source>
        <dbReference type="PROSITE" id="PS50011"/>
    </source>
</evidence>
<keyword evidence="9" id="KW-1185">Reference proteome</keyword>
<evidence type="ECO:0000313" key="8">
    <source>
        <dbReference type="EMBL" id="MBP3955927.1"/>
    </source>
</evidence>
<dbReference type="PROSITE" id="PS00108">
    <property type="entry name" value="PROTEIN_KINASE_ST"/>
    <property type="match status" value="1"/>
</dbReference>
<feature type="region of interest" description="Disordered" evidence="6">
    <location>
        <begin position="73"/>
        <end position="94"/>
    </location>
</feature>
<keyword evidence="3 8" id="KW-0418">Kinase</keyword>
<evidence type="ECO:0000256" key="5">
    <source>
        <dbReference type="PROSITE-ProRule" id="PRU10141"/>
    </source>
</evidence>
<sequence length="980" mass="106008">MHSTTVFPNTDPRFVPEPEPARAAPGPENQPTMRVPAAHPAMAEAFPAVTPPPRGRLAPLTSLPFGGAHLPASDWSSEWDDGDEAPPGARRPPRVGDTVLGFKLVGELGRGAFARVYLAHQEALADRPVALKVTLRPTREAERLARLQHTNVVPVYSVHNDGPVQVLCMPYLGRVTIADLLRVYRSENSARAPGRRTSTTRAARTTVTTDSKSKSVPASDGRTSAPRVPVWTWDSEGPPPIVGDPRAVVQVLAQLAEGLAHAHARGILHLDLKPANVLLADTGEPMLLDFNLSFDAARPDRELVGGTMPYMAIEQLLDMRNRGAGALDQRTDLYALGVMAFEMLTTTVPFVPTQKGLRDVDAQVAARRAGPPAVRALNPAVSPAVEAIVRKLLAPEPADRYQSAEQLRTDLEHHLNDLPLRYARETSVTERLGKWRRRNPGLTVRLMAAGLIGLALGLGGILHQRAEATARTGAVEQARTTRAALDAVRLDLILPGDPTARERGAKRAEELLAAYGLPGDADWQKRPEVSRLTEAERGVLNADLGELLILLAQARLQSTEARPESERRELAARAWKLNRAARTCFDAGAVPPLLDRQAARIAPLAGEALGAPEDVPDPAKVAGGRADFIEAAFGLMSGRYATAIPLLDRTISDRPDHGAAQFCLAYCRQQLGQYTRALERYDVARVLLPKDPRPALQRGAIYGTCKKPALAEAEFSKAIDLDPNYAEPYRARGLTRYRLAKFDEMRPGKAAAARAKLEAADKDYTSALERGASPLHIHLLRAAARDGRDPVGAKADRGAASELTAATEADYLVRGTVRINTDPAGALADFRSATELNPRSLVALQNQAHVLADKMKDKDLAGALAAATRVVELYPEFAIGRSGRAVVLARLGRREDAHKEMEQAQLLSDDAEVTFQAACVYSLTSKTNPGDKAKALEFLRQAIRDGYSNLNGLGTDPDLDPIRKSQEFQGIRTAADSLIK</sequence>
<keyword evidence="4 5" id="KW-0067">ATP-binding</keyword>
<accession>A0ABS5BQC1</accession>
<evidence type="ECO:0000256" key="3">
    <source>
        <dbReference type="ARBA" id="ARBA00022777"/>
    </source>
</evidence>
<keyword evidence="2 5" id="KW-0547">Nucleotide-binding</keyword>
<dbReference type="GO" id="GO:0016301">
    <property type="term" value="F:kinase activity"/>
    <property type="evidence" value="ECO:0007669"/>
    <property type="project" value="UniProtKB-KW"/>
</dbReference>
<dbReference type="InterPro" id="IPR000719">
    <property type="entry name" value="Prot_kinase_dom"/>
</dbReference>
<protein>
    <submittedName>
        <fullName evidence="8">Protein kinase</fullName>
    </submittedName>
</protein>
<reference evidence="8 9" key="1">
    <citation type="submission" date="2021-04" db="EMBL/GenBank/DDBJ databases">
        <authorList>
            <person name="Ivanova A."/>
        </authorList>
    </citation>
    <scope>NUCLEOTIDE SEQUENCE [LARGE SCALE GENOMIC DNA]</scope>
    <source>
        <strain evidence="8 9">G18</strain>
    </source>
</reference>
<keyword evidence="1" id="KW-0808">Transferase</keyword>
<dbReference type="SUPFAM" id="SSF56112">
    <property type="entry name" value="Protein kinase-like (PK-like)"/>
    <property type="match status" value="1"/>
</dbReference>